<geneLocation type="plasmid" evidence="2 3">
    <name>pSYSX</name>
</geneLocation>
<protein>
    <submittedName>
        <fullName evidence="1">Slr6014 protein</fullName>
    </submittedName>
    <submittedName>
        <fullName evidence="2">Slr6073 protein</fullName>
    </submittedName>
</protein>
<dbReference type="Gene3D" id="3.40.50.300">
    <property type="entry name" value="P-loop containing nucleotide triphosphate hydrolases"/>
    <property type="match status" value="1"/>
</dbReference>
<proteinExistence type="predicted"/>
<dbReference type="Proteomes" id="UP000001425">
    <property type="component" value="Plasmid pSYSX"/>
</dbReference>
<dbReference type="InParanoid" id="Q6YRT1"/>
<dbReference type="AlphaFoldDB" id="Q6YRT1"/>
<dbReference type="InterPro" id="IPR027417">
    <property type="entry name" value="P-loop_NTPase"/>
</dbReference>
<dbReference type="SUPFAM" id="SSF52540">
    <property type="entry name" value="P-loop containing nucleoside triphosphate hydrolases"/>
    <property type="match status" value="1"/>
</dbReference>
<sequence length="467" mass="53739">MSLPTELIESSCNQSSTYFISRANLNFPCANYTLPLSSAQKEAFDLAISNSPISLISGNPASGKTHVGCFVLEMSVRFQKSILVVARHANTLEAYKNLNVNSLFLEIFNNYSDSIFAWLRHNLAQPKINFMPLHLFPDPLLETLQESKQLNQWIDLAEKGDKKNLQEEMMKVFPQVSKSRLDLLVEKLYKLYPLLKQHQKLKEHYLNLSEEGILQLTELMSETTKIPILATFQSVLNSDVKFKQFEIVLVEDSHLFSDHDLLLMASMTNKLILLGENIKSDTFFTRLSECLSPAYRANLSENFRLHPLLSRPIFSTFYYSQPYSSLQNYSYRTFQNRLRWIDIHEDKLITPQLLDFIENSDIDISSIKVGILTFSITAKEMIQSQCPEQWLNQIYVDSCENWYGKECNVLLIVCDGTKPTPDQLRLALTRASDAIVCFGDINQYEMSSFRTLIRDKTLTIEREVSLL</sequence>
<dbReference type="EMBL" id="AP006585">
    <property type="protein sequence ID" value="BAD02071.1"/>
    <property type="molecule type" value="Genomic_DNA"/>
</dbReference>
<evidence type="ECO:0000313" key="1">
    <source>
        <dbReference type="EMBL" id="BAD02071.1"/>
    </source>
</evidence>
<accession>Q6YRT1</accession>
<name>Q6YRT1_SYNY3</name>
<dbReference type="EMBL" id="AP006585">
    <property type="protein sequence ID" value="BAD02130.1"/>
    <property type="molecule type" value="Genomic_DNA"/>
</dbReference>
<dbReference type="KEGG" id="syn:slr6073"/>
<evidence type="ECO:0000313" key="2">
    <source>
        <dbReference type="EMBL" id="BAD02130.1"/>
    </source>
</evidence>
<dbReference type="KEGG" id="syn:slr6014"/>
<reference evidence="2 3" key="1">
    <citation type="journal article" date="2003" name="DNA Res.">
        <title>Structural analysis of four large plasmids harboring in a unicellular cyanobacterium, Synechocystis sp. PCC 6803.</title>
        <authorList>
            <person name="Kaneko T."/>
            <person name="Nakamura Y."/>
            <person name="Sasamoto S."/>
            <person name="Watanabe A."/>
            <person name="Kohara M."/>
            <person name="Matsumoto M."/>
            <person name="Shimpo S."/>
            <person name="Yamada M."/>
            <person name="Tabata S."/>
        </authorList>
    </citation>
    <scope>NUCLEOTIDE SEQUENCE [LARGE SCALE GENOMIC DNA]</scope>
    <source>
        <strain evidence="2">PCC 6803</strain>
        <strain evidence="3">PCC 6803 / Kazusa</strain>
        <plasmid evidence="3">Plasmid pSYSX</plasmid>
    </source>
</reference>
<organism evidence="2 3">
    <name type="scientific">Synechocystis sp. (strain ATCC 27184 / PCC 6803 / Kazusa)</name>
    <dbReference type="NCBI Taxonomy" id="1111708"/>
    <lineage>
        <taxon>Bacteria</taxon>
        <taxon>Bacillati</taxon>
        <taxon>Cyanobacteriota</taxon>
        <taxon>Cyanophyceae</taxon>
        <taxon>Synechococcales</taxon>
        <taxon>Merismopediaceae</taxon>
        <taxon>Synechocystis</taxon>
    </lineage>
</organism>
<gene>
    <name evidence="1" type="ordered locus">slr6014</name>
    <name evidence="2" type="ordered locus">slr6073</name>
</gene>
<dbReference type="EnsemblBacteria" id="BAD02071">
    <property type="protein sequence ID" value="BAD02071"/>
    <property type="gene ID" value="BAD02071"/>
</dbReference>
<dbReference type="EnsemblBacteria" id="BAD02130">
    <property type="protein sequence ID" value="BAD02130"/>
    <property type="gene ID" value="BAD02130"/>
</dbReference>
<evidence type="ECO:0000313" key="3">
    <source>
        <dbReference type="Proteomes" id="UP000001425"/>
    </source>
</evidence>
<keyword evidence="2" id="KW-0614">Plasmid</keyword>
<keyword evidence="3" id="KW-1185">Reference proteome</keyword>